<dbReference type="Proteomes" id="UP000031838">
    <property type="component" value="Chromosome 2"/>
</dbReference>
<reference evidence="3" key="1">
    <citation type="submission" date="2011-03" db="EMBL/GenBank/DDBJ databases">
        <authorList>
            <person name="Voget S."/>
            <person name="Streit W.R."/>
            <person name="Jaeger K.E."/>
            <person name="Daniel R."/>
        </authorList>
    </citation>
    <scope>NUCLEOTIDE SEQUENCE [LARGE SCALE GENOMIC DNA]</scope>
    <source>
        <strain evidence="3">PG1</strain>
    </source>
</reference>
<dbReference type="EMBL" id="CP002581">
    <property type="protein sequence ID" value="AJK50024.1"/>
    <property type="molecule type" value="Genomic_DNA"/>
</dbReference>
<evidence type="ECO:0000313" key="2">
    <source>
        <dbReference type="EMBL" id="AJK50024.1"/>
    </source>
</evidence>
<dbReference type="HOGENOM" id="CLU_123753_0_0_4"/>
<evidence type="ECO:0000313" key="3">
    <source>
        <dbReference type="Proteomes" id="UP000031838"/>
    </source>
</evidence>
<gene>
    <name evidence="2" type="ORF">BGL_2c19600</name>
</gene>
<proteinExistence type="predicted"/>
<name>A0A0B6S6F3_BURPL</name>
<dbReference type="KEGG" id="bgp:BGL_2c19600"/>
<sequence>MTAKQNGERKRMKFESGRRGVPGRRQRARFAASRGMAVAAWLAVAGLLASVAPVVAHAQQTAAPAAWVSYAQQVGQQFQTALATGGDTAARIEQTLGDRVGTASGTDAAAALPAVALRAWIGDDGAVTRLEFESLGDAQADASLRRLLTGVRLAPPPAGMLQPLRVRLQLVPNPDAAGDGASALQTAQ</sequence>
<organism evidence="2 3">
    <name type="scientific">Burkholderia plantarii</name>
    <dbReference type="NCBI Taxonomy" id="41899"/>
    <lineage>
        <taxon>Bacteria</taxon>
        <taxon>Pseudomonadati</taxon>
        <taxon>Pseudomonadota</taxon>
        <taxon>Betaproteobacteria</taxon>
        <taxon>Burkholderiales</taxon>
        <taxon>Burkholderiaceae</taxon>
        <taxon>Burkholderia</taxon>
    </lineage>
</organism>
<feature type="region of interest" description="Disordered" evidence="1">
    <location>
        <begin position="1"/>
        <end position="25"/>
    </location>
</feature>
<protein>
    <submittedName>
        <fullName evidence="2">Uncharacterized protein</fullName>
    </submittedName>
</protein>
<evidence type="ECO:0000256" key="1">
    <source>
        <dbReference type="SAM" id="MobiDB-lite"/>
    </source>
</evidence>
<feature type="compositionally biased region" description="Basic and acidic residues" evidence="1">
    <location>
        <begin position="1"/>
        <end position="18"/>
    </location>
</feature>
<keyword evidence="3" id="KW-1185">Reference proteome</keyword>
<accession>A0A0B6S6F3</accession>
<reference evidence="2 3" key="2">
    <citation type="journal article" date="2016" name="Appl. Microbiol. Biotechnol.">
        <title>Mutations improving production and secretion of extracellular lipase by Burkholderia glumae PG1.</title>
        <authorList>
            <person name="Knapp A."/>
            <person name="Voget S."/>
            <person name="Gao R."/>
            <person name="Zaburannyi N."/>
            <person name="Krysciak D."/>
            <person name="Breuer M."/>
            <person name="Hauer B."/>
            <person name="Streit W.R."/>
            <person name="Muller R."/>
            <person name="Daniel R."/>
            <person name="Jaeger K.E."/>
        </authorList>
    </citation>
    <scope>NUCLEOTIDE SEQUENCE [LARGE SCALE GENOMIC DNA]</scope>
    <source>
        <strain evidence="2 3">PG1</strain>
    </source>
</reference>
<dbReference type="AlphaFoldDB" id="A0A0B6S6F3"/>